<organism evidence="2 3">
    <name type="scientific">Pseudoduganella dura</name>
    <dbReference type="NCBI Taxonomy" id="321982"/>
    <lineage>
        <taxon>Bacteria</taxon>
        <taxon>Pseudomonadati</taxon>
        <taxon>Pseudomonadota</taxon>
        <taxon>Betaproteobacteria</taxon>
        <taxon>Burkholderiales</taxon>
        <taxon>Oxalobacteraceae</taxon>
        <taxon>Telluria group</taxon>
        <taxon>Pseudoduganella</taxon>
    </lineage>
</organism>
<comment type="caution">
    <text evidence="2">The sequence shown here is derived from an EMBL/GenBank/DDBJ whole genome shotgun (WGS) entry which is preliminary data.</text>
</comment>
<evidence type="ECO:0000313" key="3">
    <source>
        <dbReference type="Proteomes" id="UP000431684"/>
    </source>
</evidence>
<dbReference type="RefSeq" id="WP_155708692.1">
    <property type="nucleotide sequence ID" value="NZ_BMWU01000013.1"/>
</dbReference>
<dbReference type="Gene3D" id="1.10.3130.20">
    <property type="entry name" value="Phycobilisome linker domain"/>
    <property type="match status" value="1"/>
</dbReference>
<dbReference type="AlphaFoldDB" id="A0A6I3X915"/>
<dbReference type="InterPro" id="IPR025282">
    <property type="entry name" value="DUF4214"/>
</dbReference>
<sequence length="689" mass="69713">MTTNASFGNVLQGSLTNRATDTYQLTTAAGGIVTLDFLHPAGAGNTGAPIVISVVDALGNVVFSGTTRGNASFVTTVASAGIYSLKIGDGDSSDRTDGGTYSVTPTLKTAAGTSYDGGSNNTTASAVSAAMETAIVGSLNNRDVDMFKVHADSGGVLTLSLLHPDGAGNGGEQIKVDVLDSAGNIVTTRTLTGDGSIVTTVATAGDYYLRIADGSIYTYADGGLYTLTPTLSAAAGITYDGAANNTTVTALSSEMATAIAGSLDNRDVDMFKVHADSGGILTLALSHPDGVDGGGAPIRVDVLDAAGKVVATQTLKGTGAFVTTVASAGDYYLKVADDSIYTYNDGGVYTLTPTLLGQPGVVYDGAANITAATALAAPLSTTIMGSIDNRDIDYFKFTAATSGTLTVNFSHPDGAGTAGSRIDLAIIDSGGKTVFTKTERGSDLVNVTLANAGEYYLKVSDGSTSIYDDGGIYKIIAGMSSAGGINLAGTDAAESLAGTAGNDVINGGTGRDVVAYSGNSGDYQITASPVGARVAGNTGVDGSDTLINVERLQFADKVVALDVDGVAGQAYRLYQAAFDRTPDSTGLGFWIGAMDNGVSLDSVAASFIGSDEFQLRYGSDASNLEIVSGFYANVLHRAPDQGGLDFWVGALDSHAADAAHVLASFSESPENIAQLTGVLAHGIGYTPYG</sequence>
<dbReference type="Gene3D" id="2.60.120.380">
    <property type="match status" value="4"/>
</dbReference>
<feature type="domain" description="DUF4214" evidence="1">
    <location>
        <begin position="604"/>
        <end position="674"/>
    </location>
</feature>
<reference evidence="2 3" key="1">
    <citation type="submission" date="2019-11" db="EMBL/GenBank/DDBJ databases">
        <title>Draft Genome Sequences of Six Type Strains of the Genus Massilia.</title>
        <authorList>
            <person name="Miess H."/>
            <person name="Frediansyah A."/>
            <person name="Goeker M."/>
            <person name="Gross H."/>
        </authorList>
    </citation>
    <scope>NUCLEOTIDE SEQUENCE [LARGE SCALE GENOMIC DNA]</scope>
    <source>
        <strain evidence="2 3">DSM 17513</strain>
    </source>
</reference>
<evidence type="ECO:0000313" key="2">
    <source>
        <dbReference type="EMBL" id="MUI12797.1"/>
    </source>
</evidence>
<dbReference type="Pfam" id="PF13946">
    <property type="entry name" value="DUF4214"/>
    <property type="match status" value="1"/>
</dbReference>
<name>A0A6I3X915_9BURK</name>
<dbReference type="InterPro" id="IPR038255">
    <property type="entry name" value="PBS_linker_sf"/>
</dbReference>
<keyword evidence="3" id="KW-1185">Reference proteome</keyword>
<dbReference type="SUPFAM" id="SSF89260">
    <property type="entry name" value="Collagen-binding domain"/>
    <property type="match status" value="3"/>
</dbReference>
<protein>
    <submittedName>
        <fullName evidence="2">DUF4214 domain-containing protein</fullName>
    </submittedName>
</protein>
<dbReference type="EMBL" id="WNWM01000002">
    <property type="protein sequence ID" value="MUI12797.1"/>
    <property type="molecule type" value="Genomic_DNA"/>
</dbReference>
<dbReference type="OrthoDB" id="480426at2"/>
<dbReference type="Proteomes" id="UP000431684">
    <property type="component" value="Unassembled WGS sequence"/>
</dbReference>
<gene>
    <name evidence="2" type="ORF">GJV26_10050</name>
</gene>
<accession>A0A6I3X915</accession>
<evidence type="ECO:0000259" key="1">
    <source>
        <dbReference type="Pfam" id="PF13946"/>
    </source>
</evidence>
<proteinExistence type="predicted"/>